<dbReference type="AlphaFoldDB" id="A0AAN6ZFB4"/>
<dbReference type="EMBL" id="MU853405">
    <property type="protein sequence ID" value="KAK4135803.1"/>
    <property type="molecule type" value="Genomic_DNA"/>
</dbReference>
<keyword evidence="3" id="KW-1185">Reference proteome</keyword>
<gene>
    <name evidence="2" type="ORF">BT67DRAFT_261282</name>
</gene>
<name>A0AAN6ZFB4_9PEZI</name>
<feature type="region of interest" description="Disordered" evidence="1">
    <location>
        <begin position="111"/>
        <end position="133"/>
    </location>
</feature>
<proteinExistence type="predicted"/>
<evidence type="ECO:0000313" key="2">
    <source>
        <dbReference type="EMBL" id="KAK4135803.1"/>
    </source>
</evidence>
<evidence type="ECO:0000256" key="1">
    <source>
        <dbReference type="SAM" id="MobiDB-lite"/>
    </source>
</evidence>
<comment type="caution">
    <text evidence="2">The sequence shown here is derived from an EMBL/GenBank/DDBJ whole genome shotgun (WGS) entry which is preliminary data.</text>
</comment>
<organism evidence="2 3">
    <name type="scientific">Trichocladium antarcticum</name>
    <dbReference type="NCBI Taxonomy" id="1450529"/>
    <lineage>
        <taxon>Eukaryota</taxon>
        <taxon>Fungi</taxon>
        <taxon>Dikarya</taxon>
        <taxon>Ascomycota</taxon>
        <taxon>Pezizomycotina</taxon>
        <taxon>Sordariomycetes</taxon>
        <taxon>Sordariomycetidae</taxon>
        <taxon>Sordariales</taxon>
        <taxon>Chaetomiaceae</taxon>
        <taxon>Trichocladium</taxon>
    </lineage>
</organism>
<protein>
    <submittedName>
        <fullName evidence="2">Uncharacterized protein</fullName>
    </submittedName>
</protein>
<reference evidence="2" key="2">
    <citation type="submission" date="2023-05" db="EMBL/GenBank/DDBJ databases">
        <authorList>
            <consortium name="Lawrence Berkeley National Laboratory"/>
            <person name="Steindorff A."/>
            <person name="Hensen N."/>
            <person name="Bonometti L."/>
            <person name="Westerberg I."/>
            <person name="Brannstrom I.O."/>
            <person name="Guillou S."/>
            <person name="Cros-Aarteil S."/>
            <person name="Calhoun S."/>
            <person name="Haridas S."/>
            <person name="Kuo A."/>
            <person name="Mondo S."/>
            <person name="Pangilinan J."/>
            <person name="Riley R."/>
            <person name="Labutti K."/>
            <person name="Andreopoulos B."/>
            <person name="Lipzen A."/>
            <person name="Chen C."/>
            <person name="Yanf M."/>
            <person name="Daum C."/>
            <person name="Ng V."/>
            <person name="Clum A."/>
            <person name="Ohm R."/>
            <person name="Martin F."/>
            <person name="Silar P."/>
            <person name="Natvig D."/>
            <person name="Lalanne C."/>
            <person name="Gautier V."/>
            <person name="Ament-Velasquez S.L."/>
            <person name="Kruys A."/>
            <person name="Hutchinson M.I."/>
            <person name="Powell A.J."/>
            <person name="Barry K."/>
            <person name="Miller A.N."/>
            <person name="Grigoriev I.V."/>
            <person name="Debuchy R."/>
            <person name="Gladieux P."/>
            <person name="Thoren M.H."/>
            <person name="Johannesson H."/>
        </authorList>
    </citation>
    <scope>NUCLEOTIDE SEQUENCE</scope>
    <source>
        <strain evidence="2">CBS 123565</strain>
    </source>
</reference>
<accession>A0AAN6ZFB4</accession>
<reference evidence="2" key="1">
    <citation type="journal article" date="2023" name="Mol. Phylogenet. Evol.">
        <title>Genome-scale phylogeny and comparative genomics of the fungal order Sordariales.</title>
        <authorList>
            <person name="Hensen N."/>
            <person name="Bonometti L."/>
            <person name="Westerberg I."/>
            <person name="Brannstrom I.O."/>
            <person name="Guillou S."/>
            <person name="Cros-Aarteil S."/>
            <person name="Calhoun S."/>
            <person name="Haridas S."/>
            <person name="Kuo A."/>
            <person name="Mondo S."/>
            <person name="Pangilinan J."/>
            <person name="Riley R."/>
            <person name="LaButti K."/>
            <person name="Andreopoulos B."/>
            <person name="Lipzen A."/>
            <person name="Chen C."/>
            <person name="Yan M."/>
            <person name="Daum C."/>
            <person name="Ng V."/>
            <person name="Clum A."/>
            <person name="Steindorff A."/>
            <person name="Ohm R.A."/>
            <person name="Martin F."/>
            <person name="Silar P."/>
            <person name="Natvig D.O."/>
            <person name="Lalanne C."/>
            <person name="Gautier V."/>
            <person name="Ament-Velasquez S.L."/>
            <person name="Kruys A."/>
            <person name="Hutchinson M.I."/>
            <person name="Powell A.J."/>
            <person name="Barry K."/>
            <person name="Miller A.N."/>
            <person name="Grigoriev I.V."/>
            <person name="Debuchy R."/>
            <person name="Gladieux P."/>
            <person name="Hiltunen Thoren M."/>
            <person name="Johannesson H."/>
        </authorList>
    </citation>
    <scope>NUCLEOTIDE SEQUENCE</scope>
    <source>
        <strain evidence="2">CBS 123565</strain>
    </source>
</reference>
<dbReference type="Proteomes" id="UP001304895">
    <property type="component" value="Unassembled WGS sequence"/>
</dbReference>
<evidence type="ECO:0000313" key="3">
    <source>
        <dbReference type="Proteomes" id="UP001304895"/>
    </source>
</evidence>
<sequence length="156" mass="17455">MVNGQCTRCIANTSRCVQEPTIRAPRVRSFFPPGQSHLQPPNHPGDAWARYLPRQRQNHPSPSSQPWVLVSWLSLSRQICAVTGLSLGTRPSSTPVFTASTTDCPICSVQHEARRKRRKPENPKGTSPDQDRRFCHLWHVLGNESTPPPISSLQSN</sequence>